<comment type="similarity">
    <text evidence="5 18">Belongs to the CDS family.</text>
</comment>
<keyword evidence="11 18" id="KW-0812">Transmembrane</keyword>
<feature type="transmembrane region" description="Helical" evidence="19">
    <location>
        <begin position="177"/>
        <end position="196"/>
    </location>
</feature>
<evidence type="ECO:0000256" key="15">
    <source>
        <dbReference type="ARBA" id="ARBA00023136"/>
    </source>
</evidence>
<comment type="pathway">
    <text evidence="3 18">Phospholipid metabolism; CDP-diacylglycerol biosynthesis; CDP-diacylglycerol from sn-glycerol 3-phosphate: step 3/3.</text>
</comment>
<evidence type="ECO:0000256" key="7">
    <source>
        <dbReference type="ARBA" id="ARBA00019373"/>
    </source>
</evidence>
<reference evidence="20 21" key="1">
    <citation type="submission" date="2023-07" db="EMBL/GenBank/DDBJ databases">
        <title>Genomic Encyclopedia of Type Strains, Phase IV (KMG-IV): sequencing the most valuable type-strain genomes for metagenomic binning, comparative biology and taxonomic classification.</title>
        <authorList>
            <person name="Goeker M."/>
        </authorList>
    </citation>
    <scope>NUCLEOTIDE SEQUENCE [LARGE SCALE GENOMIC DNA]</scope>
    <source>
        <strain evidence="20 21">DSM 19154</strain>
    </source>
</reference>
<keyword evidence="15 19" id="KW-0472">Membrane</keyword>
<keyword evidence="21" id="KW-1185">Reference proteome</keyword>
<evidence type="ECO:0000313" key="20">
    <source>
        <dbReference type="EMBL" id="MDQ0206313.1"/>
    </source>
</evidence>
<evidence type="ECO:0000256" key="3">
    <source>
        <dbReference type="ARBA" id="ARBA00005119"/>
    </source>
</evidence>
<dbReference type="EMBL" id="JAUSUA010000001">
    <property type="protein sequence ID" value="MDQ0206313.1"/>
    <property type="molecule type" value="Genomic_DNA"/>
</dbReference>
<comment type="catalytic activity">
    <reaction evidence="1 18">
        <text>a 1,2-diacyl-sn-glycero-3-phosphate + CTP + H(+) = a CDP-1,2-diacyl-sn-glycerol + diphosphate</text>
        <dbReference type="Rhea" id="RHEA:16229"/>
        <dbReference type="ChEBI" id="CHEBI:15378"/>
        <dbReference type="ChEBI" id="CHEBI:33019"/>
        <dbReference type="ChEBI" id="CHEBI:37563"/>
        <dbReference type="ChEBI" id="CHEBI:58332"/>
        <dbReference type="ChEBI" id="CHEBI:58608"/>
        <dbReference type="EC" id="2.7.7.41"/>
    </reaction>
</comment>
<evidence type="ECO:0000256" key="17">
    <source>
        <dbReference type="ARBA" id="ARBA00023264"/>
    </source>
</evidence>
<evidence type="ECO:0000256" key="12">
    <source>
        <dbReference type="ARBA" id="ARBA00022695"/>
    </source>
</evidence>
<evidence type="ECO:0000256" key="11">
    <source>
        <dbReference type="ARBA" id="ARBA00022692"/>
    </source>
</evidence>
<dbReference type="PROSITE" id="PS01315">
    <property type="entry name" value="CDS"/>
    <property type="match status" value="1"/>
</dbReference>
<dbReference type="EC" id="2.7.7.41" evidence="6 18"/>
<comment type="caution">
    <text evidence="20">The sequence shown here is derived from an EMBL/GenBank/DDBJ whole genome shotgun (WGS) entry which is preliminary data.</text>
</comment>
<gene>
    <name evidence="20" type="ORF">J2S05_001087</name>
</gene>
<keyword evidence="14" id="KW-0443">Lipid metabolism</keyword>
<evidence type="ECO:0000256" key="4">
    <source>
        <dbReference type="ARBA" id="ARBA00005189"/>
    </source>
</evidence>
<feature type="transmembrane region" description="Helical" evidence="19">
    <location>
        <begin position="79"/>
        <end position="98"/>
    </location>
</feature>
<dbReference type="RefSeq" id="WP_306980616.1">
    <property type="nucleotide sequence ID" value="NZ_JAUSUA010000001.1"/>
</dbReference>
<feature type="transmembrane region" description="Helical" evidence="19">
    <location>
        <begin position="202"/>
        <end position="221"/>
    </location>
</feature>
<evidence type="ECO:0000256" key="8">
    <source>
        <dbReference type="ARBA" id="ARBA00022475"/>
    </source>
</evidence>
<dbReference type="Pfam" id="PF01148">
    <property type="entry name" value="CTP_transf_1"/>
    <property type="match status" value="1"/>
</dbReference>
<dbReference type="PANTHER" id="PTHR46382:SF1">
    <property type="entry name" value="PHOSPHATIDATE CYTIDYLYLTRANSFERASE"/>
    <property type="match status" value="1"/>
</dbReference>
<keyword evidence="13 19" id="KW-1133">Transmembrane helix</keyword>
<keyword evidence="12 18" id="KW-0548">Nucleotidyltransferase</keyword>
<accession>A0ABT9YEP1</accession>
<evidence type="ECO:0000256" key="1">
    <source>
        <dbReference type="ARBA" id="ARBA00001698"/>
    </source>
</evidence>
<evidence type="ECO:0000256" key="10">
    <source>
        <dbReference type="ARBA" id="ARBA00022679"/>
    </source>
</evidence>
<feature type="transmembrane region" description="Helical" evidence="19">
    <location>
        <begin position="110"/>
        <end position="128"/>
    </location>
</feature>
<dbReference type="Proteomes" id="UP001225034">
    <property type="component" value="Unassembled WGS sequence"/>
</dbReference>
<keyword evidence="8" id="KW-1003">Cell membrane</keyword>
<evidence type="ECO:0000256" key="14">
    <source>
        <dbReference type="ARBA" id="ARBA00023098"/>
    </source>
</evidence>
<keyword evidence="16" id="KW-0594">Phospholipid biosynthesis</keyword>
<sequence length="268" mass="29542">MKQRIITGIGFGIVMIAMIIFGGIIFNLAVSLAASIAMIELLKMKKMKANSLTGITGLVSMWILLVPSSWFHAVFPFPFTKVELFIFFILIMLMLTVLTKNTFTFDEVGFVVLSSVYVGFGFHYLMLTRETPEIGMALVLFVILLIWTTDSAAYFVGRSIGKRKLWPDISPNKTIEGSLGGVVFALVIGTIVYFILPSLSTYISITTAFVIMAVTAIFGQIGDLVESALKRHYAVKDSGNVLPGHGGILDRFDSLIFVMPILHLIQLI</sequence>
<evidence type="ECO:0000256" key="19">
    <source>
        <dbReference type="SAM" id="Phobius"/>
    </source>
</evidence>
<evidence type="ECO:0000256" key="18">
    <source>
        <dbReference type="RuleBase" id="RU003938"/>
    </source>
</evidence>
<evidence type="ECO:0000256" key="13">
    <source>
        <dbReference type="ARBA" id="ARBA00022989"/>
    </source>
</evidence>
<dbReference type="GO" id="GO:0004605">
    <property type="term" value="F:phosphatidate cytidylyltransferase activity"/>
    <property type="evidence" value="ECO:0007669"/>
    <property type="project" value="UniProtKB-EC"/>
</dbReference>
<dbReference type="InterPro" id="IPR000374">
    <property type="entry name" value="PC_trans"/>
</dbReference>
<evidence type="ECO:0000256" key="9">
    <source>
        <dbReference type="ARBA" id="ARBA00022516"/>
    </source>
</evidence>
<evidence type="ECO:0000256" key="5">
    <source>
        <dbReference type="ARBA" id="ARBA00010185"/>
    </source>
</evidence>
<keyword evidence="9" id="KW-0444">Lipid biosynthesis</keyword>
<keyword evidence="10 18" id="KW-0808">Transferase</keyword>
<organism evidence="20 21">
    <name type="scientific">Alkalicoccobacillus murimartini</name>
    <dbReference type="NCBI Taxonomy" id="171685"/>
    <lineage>
        <taxon>Bacteria</taxon>
        <taxon>Bacillati</taxon>
        <taxon>Bacillota</taxon>
        <taxon>Bacilli</taxon>
        <taxon>Bacillales</taxon>
        <taxon>Bacillaceae</taxon>
        <taxon>Alkalicoccobacillus</taxon>
    </lineage>
</organism>
<comment type="pathway">
    <text evidence="4">Lipid metabolism.</text>
</comment>
<evidence type="ECO:0000256" key="6">
    <source>
        <dbReference type="ARBA" id="ARBA00012487"/>
    </source>
</evidence>
<name>A0ABT9YEP1_9BACI</name>
<evidence type="ECO:0000256" key="16">
    <source>
        <dbReference type="ARBA" id="ARBA00023209"/>
    </source>
</evidence>
<evidence type="ECO:0000313" key="21">
    <source>
        <dbReference type="Proteomes" id="UP001225034"/>
    </source>
</evidence>
<comment type="subcellular location">
    <subcellularLocation>
        <location evidence="2">Cell membrane</location>
        <topology evidence="2">Multi-pass membrane protein</topology>
    </subcellularLocation>
</comment>
<feature type="transmembrane region" description="Helical" evidence="19">
    <location>
        <begin position="51"/>
        <end position="73"/>
    </location>
</feature>
<dbReference type="PANTHER" id="PTHR46382">
    <property type="entry name" value="PHOSPHATIDATE CYTIDYLYLTRANSFERASE"/>
    <property type="match status" value="1"/>
</dbReference>
<keyword evidence="17" id="KW-1208">Phospholipid metabolism</keyword>
<proteinExistence type="inferred from homology"/>
<feature type="transmembrane region" description="Helical" evidence="19">
    <location>
        <begin position="134"/>
        <end position="156"/>
    </location>
</feature>
<protein>
    <recommendedName>
        <fullName evidence="7 18">Phosphatidate cytidylyltransferase</fullName>
        <ecNumber evidence="6 18">2.7.7.41</ecNumber>
    </recommendedName>
</protein>
<evidence type="ECO:0000256" key="2">
    <source>
        <dbReference type="ARBA" id="ARBA00004651"/>
    </source>
</evidence>
<feature type="transmembrane region" description="Helical" evidence="19">
    <location>
        <begin position="6"/>
        <end position="39"/>
    </location>
</feature>